<dbReference type="EMBL" id="MWPZ01000002">
    <property type="protein sequence ID" value="TID04999.1"/>
    <property type="molecule type" value="Genomic_DNA"/>
</dbReference>
<sequence>MKFTLSTLLAFQALAGSSLSAALPPSQEASILPSKTILRPVQRRQNSVPAVPLGPAKFTPKTNVTLPYEGINDTNALVRAMMKHPAILLETIDTISEVQCSDTGVVLKFSSTEDYKTCLGAWPANDFIMVTNHANGCDGENERGIFVVQGYTFDDATLTLTAAATRAAIRDQMDDAVIDFQHTGTATTKRGLSGSISADLSGSTLIATDPLTIVANEAKLESAISLAGHVHYSFWQFKVTEFYIDLDYSSALNLNVSAAVNAEYSTDLYNYNPLAVSVSAFTIPGIIDVGPMVEFALGIEFAAAGAVKASVDFVSTITDANVHLDFLDASKTSSTGWTPQNNVTTDIDAQVELQLNPYADLKVALGVNLFNGMLDMSAGVEAKPTVINAFAVDLDFTYNSASGVTFAKPAADQCVNGAWFASTFHFGVEAFVTQFYTKTLYEVDLPIYESQCWNFVH</sequence>
<evidence type="ECO:0000313" key="3">
    <source>
        <dbReference type="EMBL" id="TID04999.1"/>
    </source>
</evidence>
<keyword evidence="1" id="KW-0732">Signal</keyword>
<dbReference type="Proteomes" id="UP000305883">
    <property type="component" value="Unassembled WGS sequence"/>
</dbReference>
<feature type="signal peptide" evidence="1">
    <location>
        <begin position="1"/>
        <end position="22"/>
    </location>
</feature>
<feature type="chain" id="PRO_5020893601" description="DUF7029 domain-containing protein" evidence="1">
    <location>
        <begin position="23"/>
        <end position="457"/>
    </location>
</feature>
<name>A0A4T0WFS3_9PEZI</name>
<feature type="domain" description="DUF7029" evidence="2">
    <location>
        <begin position="80"/>
        <end position="175"/>
    </location>
</feature>
<proteinExistence type="predicted"/>
<evidence type="ECO:0000259" key="2">
    <source>
        <dbReference type="Pfam" id="PF22974"/>
    </source>
</evidence>
<dbReference type="OrthoDB" id="160645at2759"/>
<comment type="caution">
    <text evidence="3">The sequence shown here is derived from an EMBL/GenBank/DDBJ whole genome shotgun (WGS) entry which is preliminary data.</text>
</comment>
<gene>
    <name evidence="3" type="ORF">CH35J_001793</name>
</gene>
<protein>
    <recommendedName>
        <fullName evidence="2">DUF7029 domain-containing protein</fullName>
    </recommendedName>
</protein>
<dbReference type="Pfam" id="PF22974">
    <property type="entry name" value="DUF7029"/>
    <property type="match status" value="1"/>
</dbReference>
<dbReference type="InterPro" id="IPR054293">
    <property type="entry name" value="DUF7029"/>
</dbReference>
<dbReference type="AlphaFoldDB" id="A0A4T0WFS3"/>
<organism evidence="3 4">
    <name type="scientific">Colletotrichum higginsianum</name>
    <dbReference type="NCBI Taxonomy" id="80884"/>
    <lineage>
        <taxon>Eukaryota</taxon>
        <taxon>Fungi</taxon>
        <taxon>Dikarya</taxon>
        <taxon>Ascomycota</taxon>
        <taxon>Pezizomycotina</taxon>
        <taxon>Sordariomycetes</taxon>
        <taxon>Hypocreomycetidae</taxon>
        <taxon>Glomerellales</taxon>
        <taxon>Glomerellaceae</taxon>
        <taxon>Colletotrichum</taxon>
        <taxon>Colletotrichum destructivum species complex</taxon>
    </lineage>
</organism>
<accession>A0A4T0WFS3</accession>
<evidence type="ECO:0000313" key="4">
    <source>
        <dbReference type="Proteomes" id="UP000305883"/>
    </source>
</evidence>
<evidence type="ECO:0000256" key="1">
    <source>
        <dbReference type="SAM" id="SignalP"/>
    </source>
</evidence>
<reference evidence="3 4" key="1">
    <citation type="journal article" date="2019" name="Genome Biol. Evol.">
        <title>Genomic Plasticity Mediated by Transposable Elements in the Plant Pathogenic Fungus Colletotrichum higginsianum.</title>
        <authorList>
            <person name="Tsushima A."/>
            <person name="Gan P."/>
            <person name="Kumakura N."/>
            <person name="Narusaka M."/>
            <person name="Takano Y."/>
            <person name="Narusaka Y."/>
            <person name="Shirasu K."/>
        </authorList>
    </citation>
    <scope>NUCLEOTIDE SEQUENCE [LARGE SCALE GENOMIC DNA]</scope>
    <source>
        <strain evidence="3 4">MAFF305635-RFP</strain>
    </source>
</reference>